<dbReference type="GO" id="GO:0016020">
    <property type="term" value="C:membrane"/>
    <property type="evidence" value="ECO:0007669"/>
    <property type="project" value="UniProtKB-SubCell"/>
</dbReference>
<evidence type="ECO:0000256" key="20">
    <source>
        <dbReference type="ARBA" id="ARBA00048679"/>
    </source>
</evidence>
<evidence type="ECO:0000256" key="13">
    <source>
        <dbReference type="ARBA" id="ARBA00022840"/>
    </source>
</evidence>
<evidence type="ECO:0000256" key="14">
    <source>
        <dbReference type="ARBA" id="ARBA00022989"/>
    </source>
</evidence>
<keyword evidence="17" id="KW-0325">Glycoprotein</keyword>
<evidence type="ECO:0000256" key="17">
    <source>
        <dbReference type="ARBA" id="ARBA00023180"/>
    </source>
</evidence>
<keyword evidence="4" id="KW-0134">Cell wall</keyword>
<name>A0A2P6PD20_ROSCH</name>
<evidence type="ECO:0000256" key="1">
    <source>
        <dbReference type="ARBA" id="ARBA00004167"/>
    </source>
</evidence>
<keyword evidence="7 23" id="KW-0808">Transferase</keyword>
<evidence type="ECO:0000259" key="22">
    <source>
        <dbReference type="PROSITE" id="PS50011"/>
    </source>
</evidence>
<dbReference type="EC" id="2.7.11.1" evidence="3"/>
<comment type="subcellular location">
    <subcellularLocation>
        <location evidence="1">Membrane</location>
        <topology evidence="1">Single-pass membrane protein</topology>
    </subcellularLocation>
    <subcellularLocation>
        <location evidence="2">Secreted</location>
        <location evidence="2">Cell wall</location>
    </subcellularLocation>
</comment>
<dbReference type="Pfam" id="PF00069">
    <property type="entry name" value="Pkinase"/>
    <property type="match status" value="1"/>
</dbReference>
<dbReference type="GO" id="GO:0005524">
    <property type="term" value="F:ATP binding"/>
    <property type="evidence" value="ECO:0007669"/>
    <property type="project" value="UniProtKB-KW"/>
</dbReference>
<dbReference type="Gramene" id="PRQ19822">
    <property type="protein sequence ID" value="PRQ19822"/>
    <property type="gene ID" value="RchiOBHm_Chr7g0221511"/>
</dbReference>
<feature type="domain" description="Protein kinase" evidence="22">
    <location>
        <begin position="218"/>
        <end position="556"/>
    </location>
</feature>
<evidence type="ECO:0000256" key="11">
    <source>
        <dbReference type="ARBA" id="ARBA00022741"/>
    </source>
</evidence>
<keyword evidence="16" id="KW-0675">Receptor</keyword>
<comment type="catalytic activity">
    <reaction evidence="20">
        <text>L-seryl-[protein] + ATP = O-phospho-L-seryl-[protein] + ADP + H(+)</text>
        <dbReference type="Rhea" id="RHEA:17989"/>
        <dbReference type="Rhea" id="RHEA-COMP:9863"/>
        <dbReference type="Rhea" id="RHEA-COMP:11604"/>
        <dbReference type="ChEBI" id="CHEBI:15378"/>
        <dbReference type="ChEBI" id="CHEBI:29999"/>
        <dbReference type="ChEBI" id="CHEBI:30616"/>
        <dbReference type="ChEBI" id="CHEBI:83421"/>
        <dbReference type="ChEBI" id="CHEBI:456216"/>
        <dbReference type="EC" id="2.7.11.1"/>
    </reaction>
</comment>
<dbReference type="PANTHER" id="PTHR48005">
    <property type="entry name" value="LEUCINE RICH REPEAT KINASE 2"/>
    <property type="match status" value="1"/>
</dbReference>
<dbReference type="SMART" id="SM00369">
    <property type="entry name" value="LRR_TYP"/>
    <property type="match status" value="5"/>
</dbReference>
<sequence>MRTSAAYDKVCSVVCLILYVHLISSPKFASASASASTETNALLKWKASFQNQTQPHILTSWTYLPIATNSSRDQKANAGPCFWTGISCNAAGSISRINLTNSGIQGTLHEFSFSSFPNLEYIDLSINKLFGVIPPQISSLSKLMYLDLSNNQLSGRIPQEIGFLISLHTLQLKKNQLNGSIPQEIGQLKSLLVLSLIENRLTGPLPLSIGNLSKLEVLYIRDNQVSGSIPHVIGNLKNLVVLRVARNNLTGHLPPNLCQGGRLTNFTANSNRLIGPIPKSLKNCRTLYRVRLDRNQLTGNISEDFGEYPNLDYINLSDNRFYGELSPKWGRSLKLTNLEIAGNNVTGTIPPEIGNLTQLQLLNLSSNHLVGNMPGTLYWFMKEAKKLDWSKRVTIIKGVAHGLSYMHNDVSPPIVHRDMSSKNILLDADYEAHISDFGTAKLLEHDSSNWTAVAGTVGYIAPELAYTMKVTEKCDVYSFGVLALEVIKGKYPSNLVRLPLSPATREAKMWEDMWDDRLEPPTGKVLDEVVTILTLAIACLHENPQFRPTMYEVSRL</sequence>
<dbReference type="InterPro" id="IPR000719">
    <property type="entry name" value="Prot_kinase_dom"/>
</dbReference>
<keyword evidence="4" id="KW-0964">Secreted</keyword>
<evidence type="ECO:0000256" key="21">
    <source>
        <dbReference type="SAM" id="SignalP"/>
    </source>
</evidence>
<keyword evidence="8" id="KW-0812">Transmembrane</keyword>
<dbReference type="Gene3D" id="1.10.510.10">
    <property type="entry name" value="Transferase(Phosphotransferase) domain 1"/>
    <property type="match status" value="1"/>
</dbReference>
<dbReference type="EMBL" id="PDCK01000045">
    <property type="protein sequence ID" value="PRQ19822.1"/>
    <property type="molecule type" value="Genomic_DNA"/>
</dbReference>
<evidence type="ECO:0000256" key="19">
    <source>
        <dbReference type="ARBA" id="ARBA00047899"/>
    </source>
</evidence>
<dbReference type="FunFam" id="3.80.10.10:FF:000400">
    <property type="entry name" value="Nuclear pore complex protein NUP107"/>
    <property type="match status" value="1"/>
</dbReference>
<dbReference type="FunFam" id="1.10.510.10:FF:000479">
    <property type="entry name" value="Leucine-rich repeat receptor-like protein kinase"/>
    <property type="match status" value="1"/>
</dbReference>
<keyword evidence="13" id="KW-0067">ATP-binding</keyword>
<dbReference type="InterPro" id="IPR011009">
    <property type="entry name" value="Kinase-like_dom_sf"/>
</dbReference>
<evidence type="ECO:0000256" key="4">
    <source>
        <dbReference type="ARBA" id="ARBA00022512"/>
    </source>
</evidence>
<dbReference type="SUPFAM" id="SSF52058">
    <property type="entry name" value="L domain-like"/>
    <property type="match status" value="1"/>
</dbReference>
<keyword evidence="24" id="KW-1185">Reference proteome</keyword>
<dbReference type="FunFam" id="3.80.10.10:FF:001316">
    <property type="entry name" value="Putative leucine-rich repeat receptor-like protein kinase family protein"/>
    <property type="match status" value="1"/>
</dbReference>
<evidence type="ECO:0000256" key="15">
    <source>
        <dbReference type="ARBA" id="ARBA00023136"/>
    </source>
</evidence>
<protein>
    <recommendedName>
        <fullName evidence="3">non-specific serine/threonine protein kinase</fullName>
        <ecNumber evidence="3">2.7.11.1</ecNumber>
    </recommendedName>
</protein>
<keyword evidence="9 21" id="KW-0732">Signal</keyword>
<evidence type="ECO:0000256" key="7">
    <source>
        <dbReference type="ARBA" id="ARBA00022679"/>
    </source>
</evidence>
<reference evidence="23 24" key="1">
    <citation type="journal article" date="2018" name="Nat. Genet.">
        <title>The Rosa genome provides new insights in the design of modern roses.</title>
        <authorList>
            <person name="Bendahmane M."/>
        </authorList>
    </citation>
    <scope>NUCLEOTIDE SEQUENCE [LARGE SCALE GENOMIC DNA]</scope>
    <source>
        <strain evidence="24">cv. Old Blush</strain>
    </source>
</reference>
<dbReference type="InterPro" id="IPR013210">
    <property type="entry name" value="LRR_N_plant-typ"/>
</dbReference>
<evidence type="ECO:0000256" key="10">
    <source>
        <dbReference type="ARBA" id="ARBA00022737"/>
    </source>
</evidence>
<organism evidence="23 24">
    <name type="scientific">Rosa chinensis</name>
    <name type="common">China rose</name>
    <dbReference type="NCBI Taxonomy" id="74649"/>
    <lineage>
        <taxon>Eukaryota</taxon>
        <taxon>Viridiplantae</taxon>
        <taxon>Streptophyta</taxon>
        <taxon>Embryophyta</taxon>
        <taxon>Tracheophyta</taxon>
        <taxon>Spermatophyta</taxon>
        <taxon>Magnoliopsida</taxon>
        <taxon>eudicotyledons</taxon>
        <taxon>Gunneridae</taxon>
        <taxon>Pentapetalae</taxon>
        <taxon>rosids</taxon>
        <taxon>fabids</taxon>
        <taxon>Rosales</taxon>
        <taxon>Rosaceae</taxon>
        <taxon>Rosoideae</taxon>
        <taxon>Rosoideae incertae sedis</taxon>
        <taxon>Rosa</taxon>
    </lineage>
</organism>
<dbReference type="GO" id="GO:0004674">
    <property type="term" value="F:protein serine/threonine kinase activity"/>
    <property type="evidence" value="ECO:0007669"/>
    <property type="project" value="UniProtKB-KW"/>
</dbReference>
<dbReference type="Gene3D" id="3.80.10.10">
    <property type="entry name" value="Ribonuclease Inhibitor"/>
    <property type="match status" value="3"/>
</dbReference>
<keyword evidence="5" id="KW-0723">Serine/threonine-protein kinase</keyword>
<dbReference type="Pfam" id="PF23598">
    <property type="entry name" value="LRR_14"/>
    <property type="match status" value="1"/>
</dbReference>
<evidence type="ECO:0000256" key="2">
    <source>
        <dbReference type="ARBA" id="ARBA00004191"/>
    </source>
</evidence>
<feature type="chain" id="PRO_5015178267" description="non-specific serine/threonine protein kinase" evidence="21">
    <location>
        <begin position="32"/>
        <end position="556"/>
    </location>
</feature>
<evidence type="ECO:0000256" key="12">
    <source>
        <dbReference type="ARBA" id="ARBA00022777"/>
    </source>
</evidence>
<evidence type="ECO:0000256" key="18">
    <source>
        <dbReference type="ARBA" id="ARBA00038043"/>
    </source>
</evidence>
<evidence type="ECO:0000313" key="24">
    <source>
        <dbReference type="Proteomes" id="UP000238479"/>
    </source>
</evidence>
<keyword evidence="12" id="KW-0418">Kinase</keyword>
<comment type="similarity">
    <text evidence="18">Belongs to the polygalacturonase-inhibiting protein family.</text>
</comment>
<dbReference type="PANTHER" id="PTHR48005:SF95">
    <property type="entry name" value="PROTEIN KINASE DOMAIN-CONTAINING PROTEIN"/>
    <property type="match status" value="1"/>
</dbReference>
<dbReference type="Proteomes" id="UP000238479">
    <property type="component" value="Chromosome 7"/>
</dbReference>
<dbReference type="PROSITE" id="PS50011">
    <property type="entry name" value="PROTEIN_KINASE_DOM"/>
    <property type="match status" value="1"/>
</dbReference>
<proteinExistence type="inferred from homology"/>
<keyword evidence="11" id="KW-0547">Nucleotide-binding</keyword>
<dbReference type="OMA" id="IACLHEN"/>
<evidence type="ECO:0000256" key="3">
    <source>
        <dbReference type="ARBA" id="ARBA00012513"/>
    </source>
</evidence>
<dbReference type="InterPro" id="IPR032675">
    <property type="entry name" value="LRR_dom_sf"/>
</dbReference>
<evidence type="ECO:0000256" key="6">
    <source>
        <dbReference type="ARBA" id="ARBA00022614"/>
    </source>
</evidence>
<dbReference type="Pfam" id="PF08263">
    <property type="entry name" value="LRRNT_2"/>
    <property type="match status" value="1"/>
</dbReference>
<dbReference type="SUPFAM" id="SSF56112">
    <property type="entry name" value="Protein kinase-like (PK-like)"/>
    <property type="match status" value="1"/>
</dbReference>
<keyword evidence="15" id="KW-0472">Membrane</keyword>
<keyword evidence="6" id="KW-0433">Leucine-rich repeat</keyword>
<gene>
    <name evidence="23" type="ORF">RchiOBHm_Chr7g0221511</name>
</gene>
<comment type="catalytic activity">
    <reaction evidence="19">
        <text>L-threonyl-[protein] + ATP = O-phospho-L-threonyl-[protein] + ADP + H(+)</text>
        <dbReference type="Rhea" id="RHEA:46608"/>
        <dbReference type="Rhea" id="RHEA-COMP:11060"/>
        <dbReference type="Rhea" id="RHEA-COMP:11605"/>
        <dbReference type="ChEBI" id="CHEBI:15378"/>
        <dbReference type="ChEBI" id="CHEBI:30013"/>
        <dbReference type="ChEBI" id="CHEBI:30616"/>
        <dbReference type="ChEBI" id="CHEBI:61977"/>
        <dbReference type="ChEBI" id="CHEBI:456216"/>
        <dbReference type="EC" id="2.7.11.1"/>
    </reaction>
</comment>
<dbReference type="PROSITE" id="PS00109">
    <property type="entry name" value="PROTEIN_KINASE_TYR"/>
    <property type="match status" value="1"/>
</dbReference>
<keyword evidence="14" id="KW-1133">Transmembrane helix</keyword>
<evidence type="ECO:0000256" key="16">
    <source>
        <dbReference type="ARBA" id="ARBA00023170"/>
    </source>
</evidence>
<keyword evidence="10" id="KW-0677">Repeat</keyword>
<dbReference type="InterPro" id="IPR051420">
    <property type="entry name" value="Ser_Thr_Kinases_DiverseReg"/>
</dbReference>
<evidence type="ECO:0000256" key="5">
    <source>
        <dbReference type="ARBA" id="ARBA00022527"/>
    </source>
</evidence>
<evidence type="ECO:0000256" key="9">
    <source>
        <dbReference type="ARBA" id="ARBA00022729"/>
    </source>
</evidence>
<evidence type="ECO:0000313" key="23">
    <source>
        <dbReference type="EMBL" id="PRQ19822.1"/>
    </source>
</evidence>
<accession>A0A2P6PD20</accession>
<evidence type="ECO:0000256" key="8">
    <source>
        <dbReference type="ARBA" id="ARBA00022692"/>
    </source>
</evidence>
<feature type="signal peptide" evidence="21">
    <location>
        <begin position="1"/>
        <end position="31"/>
    </location>
</feature>
<dbReference type="InterPro" id="IPR003591">
    <property type="entry name" value="Leu-rich_rpt_typical-subtyp"/>
</dbReference>
<dbReference type="InterPro" id="IPR008266">
    <property type="entry name" value="Tyr_kinase_AS"/>
</dbReference>
<dbReference type="InterPro" id="IPR055414">
    <property type="entry name" value="LRR_R13L4/SHOC2-like"/>
</dbReference>
<dbReference type="PRINTS" id="PR00019">
    <property type="entry name" value="LEURICHRPT"/>
</dbReference>
<comment type="caution">
    <text evidence="23">The sequence shown here is derived from an EMBL/GenBank/DDBJ whole genome shotgun (WGS) entry which is preliminary data.</text>
</comment>
<dbReference type="AlphaFoldDB" id="A0A2P6PD20"/>